<keyword evidence="3 5" id="KW-0863">Zinc-finger</keyword>
<name>A0A2C6LAP7_9APIC</name>
<feature type="zinc finger region" description="C3H1-type" evidence="5">
    <location>
        <begin position="292"/>
        <end position="319"/>
    </location>
</feature>
<dbReference type="InterPro" id="IPR000571">
    <property type="entry name" value="Znf_CCCH"/>
</dbReference>
<keyword evidence="9" id="KW-1185">Reference proteome</keyword>
<evidence type="ECO:0000256" key="4">
    <source>
        <dbReference type="ARBA" id="ARBA00022833"/>
    </source>
</evidence>
<feature type="compositionally biased region" description="Basic and acidic residues" evidence="6">
    <location>
        <begin position="700"/>
        <end position="710"/>
    </location>
</feature>
<feature type="region of interest" description="Disordered" evidence="6">
    <location>
        <begin position="770"/>
        <end position="789"/>
    </location>
</feature>
<dbReference type="PROSITE" id="PS50103">
    <property type="entry name" value="ZF_C3H1"/>
    <property type="match status" value="3"/>
</dbReference>
<feature type="region of interest" description="Disordered" evidence="6">
    <location>
        <begin position="1155"/>
        <end position="1220"/>
    </location>
</feature>
<protein>
    <submittedName>
        <fullName evidence="8">Zinc finger (Ccch type) motif-containing protein</fullName>
    </submittedName>
</protein>
<dbReference type="RefSeq" id="XP_067925730.1">
    <property type="nucleotide sequence ID" value="XM_068062291.1"/>
</dbReference>
<feature type="domain" description="C3H1-type" evidence="7">
    <location>
        <begin position="292"/>
        <end position="319"/>
    </location>
</feature>
<feature type="domain" description="C3H1-type" evidence="7">
    <location>
        <begin position="221"/>
        <end position="248"/>
    </location>
</feature>
<keyword evidence="2" id="KW-0677">Repeat</keyword>
<dbReference type="GeneID" id="94425502"/>
<keyword evidence="1 5" id="KW-0479">Metal-binding</keyword>
<feature type="compositionally biased region" description="Basic and acidic residues" evidence="6">
    <location>
        <begin position="664"/>
        <end position="674"/>
    </location>
</feature>
<feature type="region of interest" description="Disordered" evidence="6">
    <location>
        <begin position="84"/>
        <end position="111"/>
    </location>
</feature>
<accession>A0A2C6LAP7</accession>
<keyword evidence="4 5" id="KW-0862">Zinc</keyword>
<feature type="compositionally biased region" description="Polar residues" evidence="6">
    <location>
        <begin position="7"/>
        <end position="18"/>
    </location>
</feature>
<dbReference type="PANTHER" id="PTHR12547">
    <property type="entry name" value="CCCH ZINC FINGER/TIS11-RELATED"/>
    <property type="match status" value="1"/>
</dbReference>
<dbReference type="GO" id="GO:0003729">
    <property type="term" value="F:mRNA binding"/>
    <property type="evidence" value="ECO:0007669"/>
    <property type="project" value="InterPro"/>
</dbReference>
<feature type="compositionally biased region" description="Basic and acidic residues" evidence="6">
    <location>
        <begin position="542"/>
        <end position="556"/>
    </location>
</feature>
<dbReference type="EMBL" id="MIGC01000875">
    <property type="protein sequence ID" value="PHJ24056.1"/>
    <property type="molecule type" value="Genomic_DNA"/>
</dbReference>
<feature type="region of interest" description="Disordered" evidence="6">
    <location>
        <begin position="588"/>
        <end position="613"/>
    </location>
</feature>
<dbReference type="InterPro" id="IPR036855">
    <property type="entry name" value="Znf_CCCH_sf"/>
</dbReference>
<evidence type="ECO:0000256" key="1">
    <source>
        <dbReference type="ARBA" id="ARBA00022723"/>
    </source>
</evidence>
<evidence type="ECO:0000313" key="8">
    <source>
        <dbReference type="EMBL" id="PHJ24056.1"/>
    </source>
</evidence>
<feature type="region of interest" description="Disordered" evidence="6">
    <location>
        <begin position="861"/>
        <end position="897"/>
    </location>
</feature>
<organism evidence="8 9">
    <name type="scientific">Cystoisospora suis</name>
    <dbReference type="NCBI Taxonomy" id="483139"/>
    <lineage>
        <taxon>Eukaryota</taxon>
        <taxon>Sar</taxon>
        <taxon>Alveolata</taxon>
        <taxon>Apicomplexa</taxon>
        <taxon>Conoidasida</taxon>
        <taxon>Coccidia</taxon>
        <taxon>Eucoccidiorida</taxon>
        <taxon>Eimeriorina</taxon>
        <taxon>Sarcocystidae</taxon>
        <taxon>Cystoisospora</taxon>
    </lineage>
</organism>
<dbReference type="SUPFAM" id="SSF90229">
    <property type="entry name" value="CCCH zinc finger"/>
    <property type="match status" value="3"/>
</dbReference>
<feature type="compositionally biased region" description="Polar residues" evidence="6">
    <location>
        <begin position="52"/>
        <end position="68"/>
    </location>
</feature>
<dbReference type="VEuPathDB" id="ToxoDB:CSUI_002089"/>
<dbReference type="GO" id="GO:0008270">
    <property type="term" value="F:zinc ion binding"/>
    <property type="evidence" value="ECO:0007669"/>
    <property type="project" value="UniProtKB-KW"/>
</dbReference>
<feature type="compositionally biased region" description="Basic and acidic residues" evidence="6">
    <location>
        <begin position="873"/>
        <end position="886"/>
    </location>
</feature>
<feature type="region of interest" description="Disordered" evidence="6">
    <location>
        <begin position="431"/>
        <end position="460"/>
    </location>
</feature>
<dbReference type="Proteomes" id="UP000221165">
    <property type="component" value="Unassembled WGS sequence"/>
</dbReference>
<feature type="compositionally biased region" description="Basic and acidic residues" evidence="6">
    <location>
        <begin position="982"/>
        <end position="1006"/>
    </location>
</feature>
<comment type="caution">
    <text evidence="8">The sequence shown here is derived from an EMBL/GenBank/DDBJ whole genome shotgun (WGS) entry which is preliminary data.</text>
</comment>
<feature type="compositionally biased region" description="Polar residues" evidence="6">
    <location>
        <begin position="644"/>
        <end position="655"/>
    </location>
</feature>
<feature type="region of interest" description="Disordered" evidence="6">
    <location>
        <begin position="1234"/>
        <end position="1272"/>
    </location>
</feature>
<feature type="compositionally biased region" description="Basic and acidic residues" evidence="6">
    <location>
        <begin position="1182"/>
        <end position="1191"/>
    </location>
</feature>
<feature type="domain" description="C3H1-type" evidence="7">
    <location>
        <begin position="256"/>
        <end position="284"/>
    </location>
</feature>
<dbReference type="OrthoDB" id="410307at2759"/>
<feature type="region of interest" description="Disordered" evidence="6">
    <location>
        <begin position="523"/>
        <end position="559"/>
    </location>
</feature>
<dbReference type="PANTHER" id="PTHR12547:SF18">
    <property type="entry name" value="PROTEIN TIS11"/>
    <property type="match status" value="1"/>
</dbReference>
<dbReference type="SMART" id="SM00356">
    <property type="entry name" value="ZnF_C3H1"/>
    <property type="match status" value="3"/>
</dbReference>
<gene>
    <name evidence="8" type="ORF">CSUI_002089</name>
</gene>
<proteinExistence type="predicted"/>
<evidence type="ECO:0000256" key="6">
    <source>
        <dbReference type="SAM" id="MobiDB-lite"/>
    </source>
</evidence>
<feature type="zinc finger region" description="C3H1-type" evidence="5">
    <location>
        <begin position="221"/>
        <end position="248"/>
    </location>
</feature>
<feature type="region of interest" description="Disordered" evidence="6">
    <location>
        <begin position="1"/>
        <end position="68"/>
    </location>
</feature>
<evidence type="ECO:0000256" key="5">
    <source>
        <dbReference type="PROSITE-ProRule" id="PRU00723"/>
    </source>
</evidence>
<feature type="region of interest" description="Disordered" evidence="6">
    <location>
        <begin position="641"/>
        <end position="730"/>
    </location>
</feature>
<reference evidence="8 9" key="1">
    <citation type="journal article" date="2017" name="Int. J. Parasitol.">
        <title>The genome of the protozoan parasite Cystoisospora suis and a reverse vaccinology approach to identify vaccine candidates.</title>
        <authorList>
            <person name="Palmieri N."/>
            <person name="Shrestha A."/>
            <person name="Ruttkowski B."/>
            <person name="Beck T."/>
            <person name="Vogl C."/>
            <person name="Tomley F."/>
            <person name="Blake D.P."/>
            <person name="Joachim A."/>
        </authorList>
    </citation>
    <scope>NUCLEOTIDE SEQUENCE [LARGE SCALE GENOMIC DNA]</scope>
    <source>
        <strain evidence="8 9">Wien I</strain>
    </source>
</reference>
<feature type="zinc finger region" description="C3H1-type" evidence="5">
    <location>
        <begin position="256"/>
        <end position="284"/>
    </location>
</feature>
<feature type="region of interest" description="Disordered" evidence="6">
    <location>
        <begin position="974"/>
        <end position="1006"/>
    </location>
</feature>
<evidence type="ECO:0000313" key="9">
    <source>
        <dbReference type="Proteomes" id="UP000221165"/>
    </source>
</evidence>
<evidence type="ECO:0000256" key="2">
    <source>
        <dbReference type="ARBA" id="ARBA00022737"/>
    </source>
</evidence>
<evidence type="ECO:0000259" key="7">
    <source>
        <dbReference type="PROSITE" id="PS50103"/>
    </source>
</evidence>
<feature type="compositionally biased region" description="Basic and acidic residues" evidence="6">
    <location>
        <begin position="1243"/>
        <end position="1269"/>
    </location>
</feature>
<sequence>MCGREGVQTTTSTFQKGRNMTEAVDDAATGRAEAAQEDGLSQQQGAKEFPFSRSSSTGACTASTPSSTKSAVLSEGSISRALAAQPVAGAEGRVQRRRSQSTEVDPRKDDLKRVLSPFSKDGNVASLNLNTEKQLKNNAFPSVSSEELEMLVGSSVDRVGDRRRGLEVGSVCAPRDARVELLQAAGREIKKARRVQPERPPAHVASVPLASTILADRRCVFFKTQMCPHARRGRCRLDKNCSFAHSEKELRAPPKLDKTKMCVSVKAGVVCSKGPSCSFAHSRDELRHTVTFYKTNMCRNWQAGECPHPDTCNHAHGVHELLFFRTLAAGAGCRDFKKEKEGRRRLLVGDDGVEVAKRRTGQPSECRADILAGAGHNCESGDRVPSGGGGAGGRVEVAAVERAAPRTENRSSQFELVQNLQCHRCGPCEKQVPVSPGAARSRSGVPGSAEGNCSANGKLEDGLSSSVVRQGEMQACSSGRIRIAGRGDDDADAELRATTAQNPAVRRKETPKMAYGTQAVVSRGTAGSAERSAAVGPQIERTACEGKEEDRGRGDSEGELCVGMDGEQQAAFCEAKTYSVEERLDSKRRQLTGSAQHGQAGRSLVAELRRPTRTAEVDGEEIIAALGALFGDRPSVSLHKAAEQVSQLQPRSTSADRAGNGETGEVKHRKDKGENPGARLRQGRRRGAKPKGAPHRRRDKRQEDSADVADRSPLSLLQAKQVGDAGGGVDKERRQWGKVVVQEGGDFNQAIMALVYSLWLRLQQVGQSECDRGTGQQRPAGEVQGEVVPGHSGLPVTASDAALKAHCRDVSPPTSSLRSSMLIALRDAVARAVTCSLQVPPHSDIAQEKSRACVGCDSGDGGTSVGTGSCVDRSQRGQLDKEEKVSTTRSPQLGGPASAARRLLPAAYSNTGGKVSMAHCPEFVAGRRRTVGWPVVPVSPVEQDTELVRRAVTGVHSFELGGVVNVDLRSRRAVTGELPQRNSEESRGSERRTSGGQRERWGGRSREVPALNLLERGFPGATEEGGRECGETDDDFCGFAESILRSESNGSVNSRGGVNSEMTSVSTLPSFSGLCYDASPRSADFGCSYQVDNNAKNSTDITSQLEHSQSGFANAQMTDLLEGEVMDGENAALGALRRSDWCGGRTSESSLRSLVFSRAGRPSDTTQRRYSPPVHGSANGEGEGKKQRAGRETWGGESSASIAPAERTASNRNGDRSISRGAAATESVLWRLSSSQSVGGEQGHIEEKAVQRHELGTQEKGQGRERDAGQPDEQDTLQRAFANGTQQSTPAQLLLTQAVFGPQWRKDLCEVATSAVDPLVLIESMMQALGLEG</sequence>
<evidence type="ECO:0000256" key="3">
    <source>
        <dbReference type="ARBA" id="ARBA00022771"/>
    </source>
</evidence>
<feature type="compositionally biased region" description="Basic residues" evidence="6">
    <location>
        <begin position="681"/>
        <end position="699"/>
    </location>
</feature>
<dbReference type="InterPro" id="IPR045877">
    <property type="entry name" value="ZFP36-like"/>
</dbReference>
<dbReference type="Gene3D" id="4.10.1000.10">
    <property type="entry name" value="Zinc finger, CCCH-type"/>
    <property type="match status" value="3"/>
</dbReference>